<evidence type="ECO:0000313" key="4">
    <source>
        <dbReference type="Proteomes" id="UP001056890"/>
    </source>
</evidence>
<keyword evidence="4" id="KW-1185">Reference proteome</keyword>
<dbReference type="PANTHER" id="PTHR38834">
    <property type="entry name" value="PERIPLASMIC SUBSTRATE BINDING PROTEIN FAMILY 3"/>
    <property type="match status" value="1"/>
</dbReference>
<proteinExistence type="predicted"/>
<feature type="domain" description="Solute-binding protein family 3/N-terminal" evidence="2">
    <location>
        <begin position="26"/>
        <end position="239"/>
    </location>
</feature>
<protein>
    <submittedName>
        <fullName evidence="3">Transporter substrate-binding domain-containing protein</fullName>
    </submittedName>
</protein>
<dbReference type="InterPro" id="IPR001638">
    <property type="entry name" value="Solute-binding_3/MltF_N"/>
</dbReference>
<gene>
    <name evidence="3" type="ORF">NHF51_07175</name>
</gene>
<evidence type="ECO:0000259" key="2">
    <source>
        <dbReference type="Pfam" id="PF00497"/>
    </source>
</evidence>
<name>A0AAE9MJH1_9GAMM</name>
<dbReference type="RefSeq" id="WP_252996024.1">
    <property type="nucleotide sequence ID" value="NZ_CP099717.1"/>
</dbReference>
<dbReference type="Pfam" id="PF00497">
    <property type="entry name" value="SBP_bac_3"/>
    <property type="match status" value="1"/>
</dbReference>
<sequence>MRISVLLLAFCALWLTTESAHAVTVIAAEVPPYVIRSYQGAPSGMAIEVLEEAARRLDEPLTFELMPMARALIQTRHRPDVLLLPPVRSPQRESQFLWITPLLDEAFVLVSHLQHHPAPLTIEELPVQTIGVMRGSYGQSLIQSIAETRVEPVAAEANNANKLALGRIQGWAVAWNTARYTQQQAGLPLASLVRGETLQRTAIYLAAHPDFPPKEAARWRKAIQAMRRDGSLANIIKQYDYQAP</sequence>
<dbReference type="Gene3D" id="3.40.190.10">
    <property type="entry name" value="Periplasmic binding protein-like II"/>
    <property type="match status" value="2"/>
</dbReference>
<dbReference type="PANTHER" id="PTHR38834:SF3">
    <property type="entry name" value="SOLUTE-BINDING PROTEIN FAMILY 3_N-TERMINAL DOMAIN-CONTAINING PROTEIN"/>
    <property type="match status" value="1"/>
</dbReference>
<keyword evidence="1" id="KW-0732">Signal</keyword>
<dbReference type="AlphaFoldDB" id="A0AAE9MJH1"/>
<dbReference type="Proteomes" id="UP001056890">
    <property type="component" value="Chromosome"/>
</dbReference>
<dbReference type="SUPFAM" id="SSF53850">
    <property type="entry name" value="Periplasmic binding protein-like II"/>
    <property type="match status" value="1"/>
</dbReference>
<reference evidence="3" key="1">
    <citation type="submission" date="2022-06" db="EMBL/GenBank/DDBJ databases">
        <title>Complete Genome of Aeromonas sp. Strain SOD01 Isolated from an Urban Freshwater Stream.</title>
        <authorList>
            <person name="Williams L.E."/>
            <person name="Brysgel T."/>
            <person name="Capestro E.M."/>
            <person name="Foltz G.V."/>
            <person name="Gardner A.E."/>
            <person name="Ingrassia J."/>
            <person name="Peterson E."/>
            <person name="Arruda J."/>
            <person name="Flaherty I."/>
            <person name="Hunt M."/>
            <person name="Pappas G."/>
            <person name="Ramsaran S."/>
            <person name="Rocha M."/>
        </authorList>
    </citation>
    <scope>NUCLEOTIDE SEQUENCE</scope>
    <source>
        <strain evidence="3">SOD01</strain>
    </source>
</reference>
<evidence type="ECO:0000313" key="3">
    <source>
        <dbReference type="EMBL" id="USV58916.1"/>
    </source>
</evidence>
<accession>A0AAE9MJH1</accession>
<dbReference type="EMBL" id="CP099717">
    <property type="protein sequence ID" value="USV58916.1"/>
    <property type="molecule type" value="Genomic_DNA"/>
</dbReference>
<feature type="signal peptide" evidence="1">
    <location>
        <begin position="1"/>
        <end position="22"/>
    </location>
</feature>
<feature type="chain" id="PRO_5041910857" evidence="1">
    <location>
        <begin position="23"/>
        <end position="244"/>
    </location>
</feature>
<organism evidence="3 4">
    <name type="scientific">Aeromonas encheleia</name>
    <dbReference type="NCBI Taxonomy" id="73010"/>
    <lineage>
        <taxon>Bacteria</taxon>
        <taxon>Pseudomonadati</taxon>
        <taxon>Pseudomonadota</taxon>
        <taxon>Gammaproteobacteria</taxon>
        <taxon>Aeromonadales</taxon>
        <taxon>Aeromonadaceae</taxon>
        <taxon>Aeromonas</taxon>
    </lineage>
</organism>
<evidence type="ECO:0000256" key="1">
    <source>
        <dbReference type="SAM" id="SignalP"/>
    </source>
</evidence>